<sequence>MNEEKPPPYFSGPYGATGTNGLPPGHLRQFRHFHQQPLSQPPPSQPPKWRPLFFQLKSGGCDGGCR</sequence>
<dbReference type="Proteomes" id="UP000678499">
    <property type="component" value="Unassembled WGS sequence"/>
</dbReference>
<feature type="region of interest" description="Disordered" evidence="1">
    <location>
        <begin position="1"/>
        <end position="27"/>
    </location>
</feature>
<evidence type="ECO:0000256" key="1">
    <source>
        <dbReference type="SAM" id="MobiDB-lite"/>
    </source>
</evidence>
<keyword evidence="3" id="KW-1185">Reference proteome</keyword>
<protein>
    <submittedName>
        <fullName evidence="2">Uncharacterized protein</fullName>
    </submittedName>
</protein>
<dbReference type="EMBL" id="CAJPEX010000252">
    <property type="protein sequence ID" value="CAG0914602.1"/>
    <property type="molecule type" value="Genomic_DNA"/>
</dbReference>
<reference evidence="2" key="1">
    <citation type="submission" date="2020-11" db="EMBL/GenBank/DDBJ databases">
        <authorList>
            <person name="Tran Van P."/>
        </authorList>
    </citation>
    <scope>NUCLEOTIDE SEQUENCE</scope>
</reference>
<organism evidence="2">
    <name type="scientific">Notodromas monacha</name>
    <dbReference type="NCBI Taxonomy" id="399045"/>
    <lineage>
        <taxon>Eukaryota</taxon>
        <taxon>Metazoa</taxon>
        <taxon>Ecdysozoa</taxon>
        <taxon>Arthropoda</taxon>
        <taxon>Crustacea</taxon>
        <taxon>Oligostraca</taxon>
        <taxon>Ostracoda</taxon>
        <taxon>Podocopa</taxon>
        <taxon>Podocopida</taxon>
        <taxon>Cypridocopina</taxon>
        <taxon>Cypridoidea</taxon>
        <taxon>Cyprididae</taxon>
        <taxon>Notodromas</taxon>
    </lineage>
</organism>
<evidence type="ECO:0000313" key="3">
    <source>
        <dbReference type="Proteomes" id="UP000678499"/>
    </source>
</evidence>
<accession>A0A7R9G9S9</accession>
<gene>
    <name evidence="2" type="ORF">NMOB1V02_LOCUS2281</name>
</gene>
<proteinExistence type="predicted"/>
<dbReference type="AlphaFoldDB" id="A0A7R9G9S9"/>
<dbReference type="EMBL" id="OA882289">
    <property type="protein sequence ID" value="CAD7274450.1"/>
    <property type="molecule type" value="Genomic_DNA"/>
</dbReference>
<evidence type="ECO:0000313" key="2">
    <source>
        <dbReference type="EMBL" id="CAD7274450.1"/>
    </source>
</evidence>
<name>A0A7R9G9S9_9CRUS</name>